<dbReference type="NCBIfam" id="NF009212">
    <property type="entry name" value="PRK12561.1"/>
    <property type="match status" value="1"/>
</dbReference>
<evidence type="ECO:0000256" key="13">
    <source>
        <dbReference type="ARBA" id="ARBA00048026"/>
    </source>
</evidence>
<dbReference type="PANTHER" id="PTHR43507:SF21">
    <property type="entry name" value="NAD(P)H-QUINONE OXIDOREDUCTASE CHAIN 4, CHLOROPLASTIC"/>
    <property type="match status" value="1"/>
</dbReference>
<evidence type="ECO:0000256" key="6">
    <source>
        <dbReference type="ARBA" id="ARBA00022957"/>
    </source>
</evidence>
<keyword evidence="10 14" id="KW-0472">Membrane</keyword>
<dbReference type="GO" id="GO:0048039">
    <property type="term" value="F:ubiquinone binding"/>
    <property type="evidence" value="ECO:0007669"/>
    <property type="project" value="TreeGrafter"/>
</dbReference>
<dbReference type="GO" id="GO:0031676">
    <property type="term" value="C:plasma membrane-derived thylakoid membrane"/>
    <property type="evidence" value="ECO:0007669"/>
    <property type="project" value="UniProtKB-SubCell"/>
</dbReference>
<keyword evidence="4 14" id="KW-0874">Quinone</keyword>
<dbReference type="NCBIfam" id="NF002713">
    <property type="entry name" value="PRK02546.1"/>
    <property type="match status" value="1"/>
</dbReference>
<feature type="transmembrane region" description="Helical" evidence="14">
    <location>
        <begin position="6"/>
        <end position="27"/>
    </location>
</feature>
<evidence type="ECO:0000256" key="4">
    <source>
        <dbReference type="ARBA" id="ARBA00022719"/>
    </source>
</evidence>
<evidence type="ECO:0000256" key="7">
    <source>
        <dbReference type="ARBA" id="ARBA00022967"/>
    </source>
</evidence>
<evidence type="ECO:0000313" key="17">
    <source>
        <dbReference type="EMBL" id="BAY54742.1"/>
    </source>
</evidence>
<evidence type="ECO:0000256" key="15">
    <source>
        <dbReference type="RuleBase" id="RU000320"/>
    </source>
</evidence>
<keyword evidence="9 14" id="KW-0520">NAD</keyword>
<sequence>MVSTSFPWLTAIIALPLVASFMIPLVPDKQGKTVRWYGLGVGLADLVLAIYAFWKHYDFQKPDFQLVENYAWIPQIGVNWTLAVDGISMPLVILAALVTTLSMLAGWKVTNKPRLFYFLLLIMYSAQIGVFCAQDMIQFFLLWEVELVPVYILIAIWGGPKRLYAATKFILYTALASIFILVSALSMAFYGDNFTFNMQELGLKDYSLTFELLAYVGFLIAYGVKLPIFPLHTWLPDAHGEASAPVSMILAGVLLKMGGYALIRMNMEMLPHAHVYFAPILAILGIVNIIYGALASFAQRNLKRRMAYSSISHMGFVLLGIASFTELGMSGAVLQMVSHGLIAAALFFLAGVTYDRTHTLDMDEMGGLAKKMPSTFALFTICSMASLALPGMSGFVGELAIFLGFTSSDAYTSAFKVVVLLLAAVGLILTPIYLLSMLREMFYGKEGKAVKEIFLDANPRELFITASLIVPIIAIGLYPKLITQTYDAKTVQVAQNARNAVPVVAQQMVSLPGLAAPQIPAAQPKLLGMIK</sequence>
<feature type="transmembrane region" description="Helical" evidence="14">
    <location>
        <begin position="375"/>
        <end position="405"/>
    </location>
</feature>
<evidence type="ECO:0000256" key="1">
    <source>
        <dbReference type="ARBA" id="ARBA00004127"/>
    </source>
</evidence>
<feature type="transmembrane region" description="Helical" evidence="14">
    <location>
        <begin position="210"/>
        <end position="231"/>
    </location>
</feature>
<dbReference type="GO" id="GO:0015990">
    <property type="term" value="P:electron transport coupled proton transport"/>
    <property type="evidence" value="ECO:0007669"/>
    <property type="project" value="TreeGrafter"/>
</dbReference>
<dbReference type="InterPro" id="IPR001750">
    <property type="entry name" value="ND/Mrp_TM"/>
</dbReference>
<dbReference type="HAMAP" id="MF_00491">
    <property type="entry name" value="NDH1_NuoM"/>
    <property type="match status" value="1"/>
</dbReference>
<keyword evidence="3 14" id="KW-0812">Transmembrane</keyword>
<evidence type="ECO:0000259" key="16">
    <source>
        <dbReference type="Pfam" id="PF00361"/>
    </source>
</evidence>
<feature type="transmembrane region" description="Helical" evidence="14">
    <location>
        <begin position="336"/>
        <end position="354"/>
    </location>
</feature>
<dbReference type="GO" id="GO:0016655">
    <property type="term" value="F:oxidoreductase activity, acting on NAD(P)H, quinone or similar compound as acceptor"/>
    <property type="evidence" value="ECO:0007669"/>
    <property type="project" value="UniProtKB-UniRule"/>
</dbReference>
<dbReference type="InterPro" id="IPR003918">
    <property type="entry name" value="NADH_UbQ_OxRdtase"/>
</dbReference>
<feature type="transmembrane region" description="Helical" evidence="14">
    <location>
        <begin position="306"/>
        <end position="324"/>
    </location>
</feature>
<feature type="transmembrane region" description="Helical" evidence="14">
    <location>
        <begin position="114"/>
        <end position="131"/>
    </location>
</feature>
<dbReference type="InterPro" id="IPR010227">
    <property type="entry name" value="NADH_Q_OxRdtase_chainM/4"/>
</dbReference>
<evidence type="ECO:0000256" key="10">
    <source>
        <dbReference type="ARBA" id="ARBA00023136"/>
    </source>
</evidence>
<proteinExistence type="inferred from homology"/>
<organism evidence="17 18">
    <name type="scientific">Leptolyngbya boryana NIES-2135</name>
    <dbReference type="NCBI Taxonomy" id="1973484"/>
    <lineage>
        <taxon>Bacteria</taxon>
        <taxon>Bacillati</taxon>
        <taxon>Cyanobacteriota</taxon>
        <taxon>Cyanophyceae</taxon>
        <taxon>Leptolyngbyales</taxon>
        <taxon>Leptolyngbyaceae</taxon>
        <taxon>Leptolyngbya group</taxon>
        <taxon>Leptolyngbya</taxon>
    </lineage>
</organism>
<feature type="transmembrane region" description="Helical" evidence="14">
    <location>
        <begin position="34"/>
        <end position="54"/>
    </location>
</feature>
<keyword evidence="6 14" id="KW-0618">Plastoquinone</keyword>
<reference evidence="17 18" key="1">
    <citation type="submission" date="2017-06" db="EMBL/GenBank/DDBJ databases">
        <title>Genome sequencing of cyanobaciteial culture collection at National Institute for Environmental Studies (NIES).</title>
        <authorList>
            <person name="Hirose Y."/>
            <person name="Shimura Y."/>
            <person name="Fujisawa T."/>
            <person name="Nakamura Y."/>
            <person name="Kawachi M."/>
        </authorList>
    </citation>
    <scope>NUCLEOTIDE SEQUENCE [LARGE SCALE GENOMIC DNA]</scope>
    <source>
        <strain evidence="17 18">NIES-2135</strain>
    </source>
</reference>
<comment type="subcellular location">
    <subcellularLocation>
        <location evidence="14">Cellular thylakoid membrane</location>
        <topology evidence="14">Multi-pass membrane protein</topology>
    </subcellularLocation>
    <subcellularLocation>
        <location evidence="1">Endomembrane system</location>
        <topology evidence="1">Multi-pass membrane protein</topology>
    </subcellularLocation>
    <subcellularLocation>
        <location evidence="15">Membrane</location>
        <topology evidence="15">Multi-pass membrane protein</topology>
    </subcellularLocation>
</comment>
<keyword evidence="14" id="KW-0793">Thylakoid</keyword>
<evidence type="ECO:0000256" key="3">
    <source>
        <dbReference type="ARBA" id="ARBA00022692"/>
    </source>
</evidence>
<evidence type="ECO:0000313" key="18">
    <source>
        <dbReference type="Proteomes" id="UP000217895"/>
    </source>
</evidence>
<comment type="catalytic activity">
    <reaction evidence="13 14">
        <text>a plastoquinone + NADH + (n+1) H(+)(in) = a plastoquinol + NAD(+) + n H(+)(out)</text>
        <dbReference type="Rhea" id="RHEA:42608"/>
        <dbReference type="Rhea" id="RHEA-COMP:9561"/>
        <dbReference type="Rhea" id="RHEA-COMP:9562"/>
        <dbReference type="ChEBI" id="CHEBI:15378"/>
        <dbReference type="ChEBI" id="CHEBI:17757"/>
        <dbReference type="ChEBI" id="CHEBI:57540"/>
        <dbReference type="ChEBI" id="CHEBI:57945"/>
        <dbReference type="ChEBI" id="CHEBI:62192"/>
    </reaction>
</comment>
<dbReference type="Proteomes" id="UP000217895">
    <property type="component" value="Chromosome"/>
</dbReference>
<evidence type="ECO:0000256" key="2">
    <source>
        <dbReference type="ARBA" id="ARBA00009025"/>
    </source>
</evidence>
<feature type="transmembrane region" description="Helical" evidence="14">
    <location>
        <begin position="243"/>
        <end position="263"/>
    </location>
</feature>
<gene>
    <name evidence="14" type="primary">ndhD</name>
    <name evidence="17" type="ORF">NIES2135_15600</name>
</gene>
<evidence type="ECO:0000256" key="5">
    <source>
        <dbReference type="ARBA" id="ARBA00022857"/>
    </source>
</evidence>
<accession>A0A1Z4JDA0</accession>
<evidence type="ECO:0000256" key="8">
    <source>
        <dbReference type="ARBA" id="ARBA00022989"/>
    </source>
</evidence>
<feature type="transmembrane region" description="Helical" evidence="14">
    <location>
        <begin position="169"/>
        <end position="190"/>
    </location>
</feature>
<feature type="transmembrane region" description="Helical" evidence="14">
    <location>
        <begin position="137"/>
        <end position="157"/>
    </location>
</feature>
<dbReference type="PANTHER" id="PTHR43507">
    <property type="entry name" value="NADH-UBIQUINONE OXIDOREDUCTASE CHAIN 4"/>
    <property type="match status" value="1"/>
</dbReference>
<feature type="domain" description="NADH:quinone oxidoreductase/Mrp antiporter transmembrane" evidence="16">
    <location>
        <begin position="133"/>
        <end position="418"/>
    </location>
</feature>
<dbReference type="GO" id="GO:0003954">
    <property type="term" value="F:NADH dehydrogenase activity"/>
    <property type="evidence" value="ECO:0007669"/>
    <property type="project" value="TreeGrafter"/>
</dbReference>
<dbReference type="EC" id="7.1.1.-" evidence="14"/>
<comment type="catalytic activity">
    <reaction evidence="12 14">
        <text>a plastoquinone + NADPH + (n+1) H(+)(in) = a plastoquinol + NADP(+) + n H(+)(out)</text>
        <dbReference type="Rhea" id="RHEA:42612"/>
        <dbReference type="Rhea" id="RHEA-COMP:9561"/>
        <dbReference type="Rhea" id="RHEA-COMP:9562"/>
        <dbReference type="ChEBI" id="CHEBI:15378"/>
        <dbReference type="ChEBI" id="CHEBI:17757"/>
        <dbReference type="ChEBI" id="CHEBI:57783"/>
        <dbReference type="ChEBI" id="CHEBI:58349"/>
        <dbReference type="ChEBI" id="CHEBI:62192"/>
    </reaction>
</comment>
<dbReference type="GO" id="GO:0008137">
    <property type="term" value="F:NADH dehydrogenase (ubiquinone) activity"/>
    <property type="evidence" value="ECO:0007669"/>
    <property type="project" value="InterPro"/>
</dbReference>
<keyword evidence="8 14" id="KW-1133">Transmembrane helix</keyword>
<comment type="similarity">
    <text evidence="2 14">Belongs to the complex I subunit 4 family.</text>
</comment>
<dbReference type="Pfam" id="PF00361">
    <property type="entry name" value="Proton_antipo_M"/>
    <property type="match status" value="1"/>
</dbReference>
<evidence type="ECO:0000256" key="11">
    <source>
        <dbReference type="ARBA" id="ARBA00025624"/>
    </source>
</evidence>
<evidence type="ECO:0000256" key="14">
    <source>
        <dbReference type="HAMAP-Rule" id="MF_00491"/>
    </source>
</evidence>
<dbReference type="EMBL" id="AP018203">
    <property type="protein sequence ID" value="BAY54742.1"/>
    <property type="molecule type" value="Genomic_DNA"/>
</dbReference>
<dbReference type="InterPro" id="IPR022997">
    <property type="entry name" value="NADH_Q_OxRdtase_chain4"/>
</dbReference>
<dbReference type="GO" id="GO:0012505">
    <property type="term" value="C:endomembrane system"/>
    <property type="evidence" value="ECO:0007669"/>
    <property type="project" value="UniProtKB-SubCell"/>
</dbReference>
<dbReference type="AlphaFoldDB" id="A0A1Z4JDA0"/>
<feature type="transmembrane region" description="Helical" evidence="14">
    <location>
        <begin position="275"/>
        <end position="294"/>
    </location>
</feature>
<keyword evidence="18" id="KW-1185">Reference proteome</keyword>
<keyword evidence="5 14" id="KW-0521">NADP</keyword>
<feature type="transmembrane region" description="Helical" evidence="14">
    <location>
        <begin position="417"/>
        <end position="438"/>
    </location>
</feature>
<protein>
    <recommendedName>
        <fullName evidence="14">NAD(P)H-quinone oxidoreductase chain 4</fullName>
        <ecNumber evidence="14">7.1.1.-</ecNumber>
    </recommendedName>
    <alternativeName>
        <fullName evidence="14">NAD(P)H dehydrogenase I, chain 4</fullName>
    </alternativeName>
    <alternativeName>
        <fullName evidence="14">NDH-1, chain 4</fullName>
    </alternativeName>
</protein>
<comment type="function">
    <text evidence="11 14">NDH-1 shuttles electrons from NAD(P)H, via FMN and iron-sulfur (Fe-S) centers, to quinones in the respiratory chain. The immediate electron acceptor for the enzyme in this species is believed to be plastoquinone. Couples the redox reaction to proton translocation (for every two electrons transferred, four hydrogen ions are translocated across the cytoplasmic membrane), and thus conserves the redox energy in a proton gradient.</text>
</comment>
<dbReference type="GO" id="GO:0042773">
    <property type="term" value="P:ATP synthesis coupled electron transport"/>
    <property type="evidence" value="ECO:0007669"/>
    <property type="project" value="InterPro"/>
</dbReference>
<name>A0A1Z4JDA0_LEPBY</name>
<dbReference type="PRINTS" id="PR01437">
    <property type="entry name" value="NUOXDRDTASE4"/>
</dbReference>
<dbReference type="NCBIfam" id="TIGR01972">
    <property type="entry name" value="NDH_I_M"/>
    <property type="match status" value="1"/>
</dbReference>
<feature type="transmembrane region" description="Helical" evidence="14">
    <location>
        <begin position="87"/>
        <end position="107"/>
    </location>
</feature>
<evidence type="ECO:0000256" key="12">
    <source>
        <dbReference type="ARBA" id="ARBA00047726"/>
    </source>
</evidence>
<keyword evidence="7 14" id="KW-1278">Translocase</keyword>
<evidence type="ECO:0000256" key="9">
    <source>
        <dbReference type="ARBA" id="ARBA00023027"/>
    </source>
</evidence>